<dbReference type="AlphaFoldDB" id="M2Q522"/>
<accession>M2Q522</accession>
<feature type="domain" description="Glucosyltransferase 3-like N-terminal" evidence="2">
    <location>
        <begin position="3"/>
        <end position="159"/>
    </location>
</feature>
<proteinExistence type="predicted"/>
<dbReference type="Gene3D" id="3.40.50.2000">
    <property type="entry name" value="Glycogen Phosphorylase B"/>
    <property type="match status" value="2"/>
</dbReference>
<feature type="domain" description="Glucosyltransferase 3-like C-terminal" evidence="3">
    <location>
        <begin position="194"/>
        <end position="354"/>
    </location>
</feature>
<evidence type="ECO:0008006" key="6">
    <source>
        <dbReference type="Google" id="ProtNLM"/>
    </source>
</evidence>
<evidence type="ECO:0000256" key="1">
    <source>
        <dbReference type="ARBA" id="ARBA00022679"/>
    </source>
</evidence>
<evidence type="ECO:0000313" key="5">
    <source>
        <dbReference type="Proteomes" id="UP000011758"/>
    </source>
</evidence>
<evidence type="ECO:0000259" key="3">
    <source>
        <dbReference type="Pfam" id="PF26337"/>
    </source>
</evidence>
<protein>
    <recommendedName>
        <fullName evidence="6">Beta-1,6-galactofuranosyltransferase</fullName>
    </recommendedName>
</protein>
<gene>
    <name evidence="4" type="ORF">HMPREF9943_00342</name>
</gene>
<dbReference type="Proteomes" id="UP000011758">
    <property type="component" value="Unassembled WGS sequence"/>
</dbReference>
<dbReference type="Pfam" id="PF26337">
    <property type="entry name" value="Gtf3_C"/>
    <property type="match status" value="1"/>
</dbReference>
<evidence type="ECO:0000313" key="4">
    <source>
        <dbReference type="EMBL" id="EMD17341.1"/>
    </source>
</evidence>
<keyword evidence="5" id="KW-1185">Reference proteome</keyword>
<keyword evidence="1" id="KW-0808">Transferase</keyword>
<comment type="caution">
    <text evidence="4">The sequence shown here is derived from an EMBL/GenBank/DDBJ whole genome shotgun (WGS) entry which is preliminary data.</text>
</comment>
<dbReference type="SUPFAM" id="SSF53756">
    <property type="entry name" value="UDP-Glycosyltransferase/glycogen phosphorylase"/>
    <property type="match status" value="1"/>
</dbReference>
<dbReference type="OrthoDB" id="9790931at2"/>
<dbReference type="InterPro" id="IPR058592">
    <property type="entry name" value="Gtf3_C"/>
</dbReference>
<dbReference type="PATRIC" id="fig|999415.3.peg.338"/>
<organism evidence="4 5">
    <name type="scientific">Eggerthia catenaformis OT 569 = DSM 20559</name>
    <dbReference type="NCBI Taxonomy" id="999415"/>
    <lineage>
        <taxon>Bacteria</taxon>
        <taxon>Bacillati</taxon>
        <taxon>Bacillota</taxon>
        <taxon>Erysipelotrichia</taxon>
        <taxon>Erysipelotrichales</taxon>
        <taxon>Coprobacillaceae</taxon>
        <taxon>Eggerthia</taxon>
    </lineage>
</organism>
<dbReference type="PIRSF" id="PIRSF007023">
    <property type="entry name" value="UDP-Galf_transf"/>
    <property type="match status" value="1"/>
</dbReference>
<evidence type="ECO:0000259" key="2">
    <source>
        <dbReference type="Pfam" id="PF26334"/>
    </source>
</evidence>
<sequence length="357" mass="40838">MDYFISETQEDGLSRTAGVKARDDLETLLLSQGYLKISIPVSAYDRKKAGSINKLRWHYNIYKIWKDKLSLLKKNDRVIVQFPIIEHSLLLPGLLKKLVRKGIDVNLVIHDLELLRAAKRDDVSFKNKLRLSIEEKNCLKNVSHIIVHNEHMKKFLMNEFQIHEDQLVSLEIFDYLIDDFDSNKMKVFDKSLPIIIAGNLRQHKAAYVYDLPDNVNFNLYGIDYTGKVNDKIQYHGSYPPDELPYALSGSFGLVWDGISSQTCTGVYGEYLKINNPHKTSLYLACGIPVVIWSQAALADFIIQNKCGITVENIKDIENKLSSLSGDEYNTIKKNAEKIGRLLREGYYTKQAVKNCVS</sequence>
<dbReference type="eggNOG" id="COG0438">
    <property type="taxonomic scope" value="Bacteria"/>
</dbReference>
<dbReference type="BioCyc" id="ECAT999415-HMP:GTTI-352-MONOMER"/>
<dbReference type="RefSeq" id="WP_004801472.1">
    <property type="nucleotide sequence ID" value="NZ_AUGJ01000017.1"/>
</dbReference>
<name>M2Q522_9FIRM</name>
<dbReference type="InterPro" id="IPR058591">
    <property type="entry name" value="Gtf3_N"/>
</dbReference>
<dbReference type="EMBL" id="AGEJ01000007">
    <property type="protein sequence ID" value="EMD17341.1"/>
    <property type="molecule type" value="Genomic_DNA"/>
</dbReference>
<dbReference type="Pfam" id="PF26334">
    <property type="entry name" value="Gtf3_N"/>
    <property type="match status" value="1"/>
</dbReference>
<dbReference type="STRING" id="999415.HMPREF9943_00342"/>
<reference evidence="4 5" key="1">
    <citation type="submission" date="2013-02" db="EMBL/GenBank/DDBJ databases">
        <title>The Genome Sequence of Lactobacillus catenaformis F0143.</title>
        <authorList>
            <consortium name="The Broad Institute Genome Sequencing Platform"/>
            <person name="Earl A."/>
            <person name="Ward D."/>
            <person name="Feldgarden M."/>
            <person name="Gevers D."/>
            <person name="Izard J."/>
            <person name="Blanton J.M."/>
            <person name="Mathney J."/>
            <person name="Dewhirst F.E."/>
            <person name="Young S.K."/>
            <person name="Zeng Q."/>
            <person name="Gargeya S."/>
            <person name="Fitzgerald M."/>
            <person name="Haas B."/>
            <person name="Abouelleil A."/>
            <person name="Alvarado L."/>
            <person name="Arachchi H.M."/>
            <person name="Berlin A."/>
            <person name="Chapman S.B."/>
            <person name="Gearin G."/>
            <person name="Goldberg J."/>
            <person name="Griggs A."/>
            <person name="Gujja S."/>
            <person name="Hansen M."/>
            <person name="Heiman D."/>
            <person name="Howarth C."/>
            <person name="Larimer J."/>
            <person name="Lui A."/>
            <person name="MacDonald P.J.P."/>
            <person name="McCowen C."/>
            <person name="Montmayeur A."/>
            <person name="Murphy C."/>
            <person name="Neiman D."/>
            <person name="Pearson M."/>
            <person name="Priest M."/>
            <person name="Roberts A."/>
            <person name="Saif S."/>
            <person name="Shea T."/>
            <person name="Sisk P."/>
            <person name="Stolte C."/>
            <person name="Sykes S."/>
            <person name="Wortman J."/>
            <person name="Nusbaum C."/>
            <person name="Birren B."/>
        </authorList>
    </citation>
    <scope>NUCLEOTIDE SEQUENCE [LARGE SCALE GENOMIC DNA]</scope>
    <source>
        <strain evidence="4 5">OT 569</strain>
    </source>
</reference>